<dbReference type="OrthoDB" id="3826869at2"/>
<evidence type="ECO:0000313" key="1">
    <source>
        <dbReference type="EMBL" id="PRY12844.1"/>
    </source>
</evidence>
<name>A0A2T0R0K6_9ACTN</name>
<accession>A0A2T0R0K6</accession>
<gene>
    <name evidence="1" type="ORF">CLV37_10929</name>
</gene>
<dbReference type="InterPro" id="IPR008000">
    <property type="entry name" value="Rham/fucose_mutarotase"/>
</dbReference>
<dbReference type="GO" id="GO:0016857">
    <property type="term" value="F:racemase and epimerase activity, acting on carbohydrates and derivatives"/>
    <property type="evidence" value="ECO:0007669"/>
    <property type="project" value="InterPro"/>
</dbReference>
<sequence>MERTLHTRLHADALEAYDRLHARVPDDLLQALADAGVRDWRIWRDGRDVFHWLDVEDYTAMREFLREHPANLAWQAQVTPLQSTPDDYDGGDDGLPFVWSFAEQRRG</sequence>
<dbReference type="RefSeq" id="WP_106212678.1">
    <property type="nucleotide sequence ID" value="NZ_PVZF01000009.1"/>
</dbReference>
<proteinExistence type="predicted"/>
<evidence type="ECO:0000313" key="2">
    <source>
        <dbReference type="Proteomes" id="UP000238083"/>
    </source>
</evidence>
<comment type="caution">
    <text evidence="1">The sequence shown here is derived from an EMBL/GenBank/DDBJ whole genome shotgun (WGS) entry which is preliminary data.</text>
</comment>
<keyword evidence="2" id="KW-1185">Reference proteome</keyword>
<protein>
    <submittedName>
        <fullName evidence="1">L-rhamnose mutarotase</fullName>
    </submittedName>
</protein>
<dbReference type="InterPro" id="IPR011008">
    <property type="entry name" value="Dimeric_a/b-barrel"/>
</dbReference>
<reference evidence="1 2" key="1">
    <citation type="submission" date="2018-03" db="EMBL/GenBank/DDBJ databases">
        <title>Genomic Encyclopedia of Archaeal and Bacterial Type Strains, Phase II (KMG-II): from individual species to whole genera.</title>
        <authorList>
            <person name="Goeker M."/>
        </authorList>
    </citation>
    <scope>NUCLEOTIDE SEQUENCE [LARGE SCALE GENOMIC DNA]</scope>
    <source>
        <strain evidence="1 2">DSM 19711</strain>
    </source>
</reference>
<organism evidence="1 2">
    <name type="scientific">Kineococcus rhizosphaerae</name>
    <dbReference type="NCBI Taxonomy" id="559628"/>
    <lineage>
        <taxon>Bacteria</taxon>
        <taxon>Bacillati</taxon>
        <taxon>Actinomycetota</taxon>
        <taxon>Actinomycetes</taxon>
        <taxon>Kineosporiales</taxon>
        <taxon>Kineosporiaceae</taxon>
        <taxon>Kineococcus</taxon>
    </lineage>
</organism>
<dbReference type="Gene3D" id="3.30.70.100">
    <property type="match status" value="1"/>
</dbReference>
<dbReference type="AlphaFoldDB" id="A0A2T0R0K6"/>
<dbReference type="Pfam" id="PF05336">
    <property type="entry name" value="rhaM"/>
    <property type="match status" value="1"/>
</dbReference>
<dbReference type="SUPFAM" id="SSF54909">
    <property type="entry name" value="Dimeric alpha+beta barrel"/>
    <property type="match status" value="1"/>
</dbReference>
<dbReference type="Proteomes" id="UP000238083">
    <property type="component" value="Unassembled WGS sequence"/>
</dbReference>
<dbReference type="EMBL" id="PVZF01000009">
    <property type="protein sequence ID" value="PRY12844.1"/>
    <property type="molecule type" value="Genomic_DNA"/>
</dbReference>